<dbReference type="OMA" id="LNARETC"/>
<dbReference type="OrthoDB" id="2523383at2759"/>
<accession>A0A0D2P5F8</accession>
<name>A0A0D2P5F8_HYPSF</name>
<proteinExistence type="predicted"/>
<protein>
    <submittedName>
        <fullName evidence="1">Uncharacterized protein</fullName>
    </submittedName>
</protein>
<dbReference type="AlphaFoldDB" id="A0A0D2P5F8"/>
<gene>
    <name evidence="1" type="ORF">HYPSUDRAFT_76762</name>
</gene>
<sequence length="286" mass="30583">MFQVAAHPSSFAMHGHGHHQTMSTSTAGIQLPRTLSRPAFAEVSRDSIMAVAPELANVPAEYIRRGLRPKAHQMLAGISCMSSSHMPTTMTKSHVPRVMTVPVRSSSSSHATYPTHVLAVASSKSSGNEHVFMFPVHNIIIAAQCSALPRLPPSSAVPSSALHLPVIPLSLPSPAAFKVLHGYLYNHSLEAVFKSLFPLPSGFTQGLSHYTVQSTLSSGSLLHQLSTYLCSSSGGSLQALTGHAAHVKELWQDMVALGLHDPELWDTLDLAWEITLGALNIAASNH</sequence>
<keyword evidence="2" id="KW-1185">Reference proteome</keyword>
<evidence type="ECO:0000313" key="1">
    <source>
        <dbReference type="EMBL" id="KJA23926.1"/>
    </source>
</evidence>
<reference evidence="2" key="1">
    <citation type="submission" date="2014-04" db="EMBL/GenBank/DDBJ databases">
        <title>Evolutionary Origins and Diversification of the Mycorrhizal Mutualists.</title>
        <authorList>
            <consortium name="DOE Joint Genome Institute"/>
            <consortium name="Mycorrhizal Genomics Consortium"/>
            <person name="Kohler A."/>
            <person name="Kuo A."/>
            <person name="Nagy L.G."/>
            <person name="Floudas D."/>
            <person name="Copeland A."/>
            <person name="Barry K.W."/>
            <person name="Cichocki N."/>
            <person name="Veneault-Fourrey C."/>
            <person name="LaButti K."/>
            <person name="Lindquist E.A."/>
            <person name="Lipzen A."/>
            <person name="Lundell T."/>
            <person name="Morin E."/>
            <person name="Murat C."/>
            <person name="Riley R."/>
            <person name="Ohm R."/>
            <person name="Sun H."/>
            <person name="Tunlid A."/>
            <person name="Henrissat B."/>
            <person name="Grigoriev I.V."/>
            <person name="Hibbett D.S."/>
            <person name="Martin F."/>
        </authorList>
    </citation>
    <scope>NUCLEOTIDE SEQUENCE [LARGE SCALE GENOMIC DNA]</scope>
    <source>
        <strain evidence="2">FD-334 SS-4</strain>
    </source>
</reference>
<organism evidence="1 2">
    <name type="scientific">Hypholoma sublateritium (strain FD-334 SS-4)</name>
    <dbReference type="NCBI Taxonomy" id="945553"/>
    <lineage>
        <taxon>Eukaryota</taxon>
        <taxon>Fungi</taxon>
        <taxon>Dikarya</taxon>
        <taxon>Basidiomycota</taxon>
        <taxon>Agaricomycotina</taxon>
        <taxon>Agaricomycetes</taxon>
        <taxon>Agaricomycetidae</taxon>
        <taxon>Agaricales</taxon>
        <taxon>Agaricineae</taxon>
        <taxon>Strophariaceae</taxon>
        <taxon>Hypholoma</taxon>
    </lineage>
</organism>
<evidence type="ECO:0000313" key="2">
    <source>
        <dbReference type="Proteomes" id="UP000054270"/>
    </source>
</evidence>
<dbReference type="EMBL" id="KN817540">
    <property type="protein sequence ID" value="KJA23926.1"/>
    <property type="molecule type" value="Genomic_DNA"/>
</dbReference>
<dbReference type="Proteomes" id="UP000054270">
    <property type="component" value="Unassembled WGS sequence"/>
</dbReference>